<evidence type="ECO:0000256" key="1">
    <source>
        <dbReference type="SAM" id="MobiDB-lite"/>
    </source>
</evidence>
<evidence type="ECO:0000313" key="2">
    <source>
        <dbReference type="EMBL" id="KAJ8959549.1"/>
    </source>
</evidence>
<feature type="compositionally biased region" description="Low complexity" evidence="1">
    <location>
        <begin position="505"/>
        <end position="519"/>
    </location>
</feature>
<accession>A0AAV8Z6A2</accession>
<name>A0AAV8Z6A2_9CUCU</name>
<evidence type="ECO:0000313" key="3">
    <source>
        <dbReference type="Proteomes" id="UP001162156"/>
    </source>
</evidence>
<dbReference type="Proteomes" id="UP001162156">
    <property type="component" value="Unassembled WGS sequence"/>
</dbReference>
<organism evidence="2 3">
    <name type="scientific">Rhamnusium bicolor</name>
    <dbReference type="NCBI Taxonomy" id="1586634"/>
    <lineage>
        <taxon>Eukaryota</taxon>
        <taxon>Metazoa</taxon>
        <taxon>Ecdysozoa</taxon>
        <taxon>Arthropoda</taxon>
        <taxon>Hexapoda</taxon>
        <taxon>Insecta</taxon>
        <taxon>Pterygota</taxon>
        <taxon>Neoptera</taxon>
        <taxon>Endopterygota</taxon>
        <taxon>Coleoptera</taxon>
        <taxon>Polyphaga</taxon>
        <taxon>Cucujiformia</taxon>
        <taxon>Chrysomeloidea</taxon>
        <taxon>Cerambycidae</taxon>
        <taxon>Lepturinae</taxon>
        <taxon>Rhagiini</taxon>
        <taxon>Rhamnusium</taxon>
    </lineage>
</organism>
<reference evidence="2" key="1">
    <citation type="journal article" date="2023" name="Insect Mol. Biol.">
        <title>Genome sequencing provides insights into the evolution of gene families encoding plant cell wall-degrading enzymes in longhorned beetles.</title>
        <authorList>
            <person name="Shin N.R."/>
            <person name="Okamura Y."/>
            <person name="Kirsch R."/>
            <person name="Pauchet Y."/>
        </authorList>
    </citation>
    <scope>NUCLEOTIDE SEQUENCE</scope>
    <source>
        <strain evidence="2">RBIC_L_NR</strain>
    </source>
</reference>
<feature type="compositionally biased region" description="Pro residues" evidence="1">
    <location>
        <begin position="447"/>
        <end position="456"/>
    </location>
</feature>
<feature type="compositionally biased region" description="Polar residues" evidence="1">
    <location>
        <begin position="578"/>
        <end position="587"/>
    </location>
</feature>
<feature type="region of interest" description="Disordered" evidence="1">
    <location>
        <begin position="493"/>
        <end position="525"/>
    </location>
</feature>
<feature type="region of interest" description="Disordered" evidence="1">
    <location>
        <begin position="98"/>
        <end position="137"/>
    </location>
</feature>
<dbReference type="EMBL" id="JANEYF010001679">
    <property type="protein sequence ID" value="KAJ8959549.1"/>
    <property type="molecule type" value="Genomic_DNA"/>
</dbReference>
<comment type="caution">
    <text evidence="2">The sequence shown here is derived from an EMBL/GenBank/DDBJ whole genome shotgun (WGS) entry which is preliminary data.</text>
</comment>
<gene>
    <name evidence="2" type="ORF">NQ314_006286</name>
</gene>
<dbReference type="AlphaFoldDB" id="A0AAV8Z6A2"/>
<keyword evidence="3" id="KW-1185">Reference proteome</keyword>
<proteinExistence type="predicted"/>
<sequence>MLSSREQEIDDYITKAKEQSYKQVLDLGSKGVSALMQTAIKSINSSTITSSLSDPAISSHSHDQLDAVKRSHTTENMQAYTLSEDEDFLEPLPAEIPASKAKAPKKATGKAKASGTRKSSRKTKEIKTENMDGGGGIVNQLKKSYSLSDLTDSTHDDGHDETDVLITDPRLVRRRRSPHVSSSSASAIYFSEIDIRDDRIASIQSAEDISSGYSSGEGLYAGQPPKLLAREGLQRTGSLTRSRTSRVTRSTILKKTGGSDDSDENEVFDTNIIFLNDKAKNIDKLVEDKADSSASEEEFLDTLDTLHDNKKLGEDLNNFNKGPLLIACLESQHDLDVVNSSLTKISSFTPSLINENVEVKKNVEIHEEKIINTDDNLNLLNITKDVDTFSNFLQNLIESKAEKNENTNYKDDIQNKDDDVHPSFEKDVKESLAGKVSRGGKYNKKAAPPPPKPEINPPEQEDTTASPIKATLVLKPGVVKQLGLKESPCKEVFIQSPKSKRRSLVNRSPSSLSTSSNSSKSKHSFSKLMKLPKKIGFWNKDDLSVPKVKEKRSSWHCYFDQDLRPLSDSKLQSKSDNELSQNKNNIGSLHGPNMSRSGSQLSIKSLTESPLACRRLKIIRRYVDEDID</sequence>
<protein>
    <submittedName>
        <fullName evidence="2">Uncharacterized protein</fullName>
    </submittedName>
</protein>
<feature type="region of interest" description="Disordered" evidence="1">
    <location>
        <begin position="569"/>
        <end position="599"/>
    </location>
</feature>
<feature type="region of interest" description="Disordered" evidence="1">
    <location>
        <begin position="431"/>
        <end position="465"/>
    </location>
</feature>